<dbReference type="InterPro" id="IPR008928">
    <property type="entry name" value="6-hairpin_glycosidase_sf"/>
</dbReference>
<evidence type="ECO:0008006" key="3">
    <source>
        <dbReference type="Google" id="ProtNLM"/>
    </source>
</evidence>
<protein>
    <recommendedName>
        <fullName evidence="3">N-acylglucosamine 2-epimerase</fullName>
    </recommendedName>
</protein>
<organism evidence="1 2">
    <name type="scientific">Devosia subaequoris</name>
    <dbReference type="NCBI Taxonomy" id="395930"/>
    <lineage>
        <taxon>Bacteria</taxon>
        <taxon>Pseudomonadati</taxon>
        <taxon>Pseudomonadota</taxon>
        <taxon>Alphaproteobacteria</taxon>
        <taxon>Hyphomicrobiales</taxon>
        <taxon>Devosiaceae</taxon>
        <taxon>Devosia</taxon>
    </lineage>
</organism>
<dbReference type="Proteomes" id="UP000547011">
    <property type="component" value="Unassembled WGS sequence"/>
</dbReference>
<name>A0A7W6NCG0_9HYPH</name>
<dbReference type="AlphaFoldDB" id="A0A7W6NCG0"/>
<evidence type="ECO:0000313" key="1">
    <source>
        <dbReference type="EMBL" id="MBB4053619.1"/>
    </source>
</evidence>
<sequence>MTRVLADAAQRYDAANRITLNWLLERPPVMGVFINTRVNPVTGQDYTAVDGLRGPDWICGWIQGRGLEALVTFAAHYEQIAPELTLRLDAFAMPLYAALCDLQAKHGHGYFLYDRDLRPVRKDNMGGAVPQSMNADLYSYSDIFFAKGLIAAAARFAPADLPRHIDFFHQIRAAIADKRFQMGEQVEISREAIAAEPDDHGPRMILLGAAGMLKRVGLAEQARWADEMIEEVLAHWLDATGLLRNVPGMDVLNAGHGIEFVGFAFDHLGPAGDSALKVHLSRVLIRLFDHAFREPGVPLAVSAASGELLEPWFPWWPLPETIRAAALARAYGAPQVADLERIQTAADSAFFRNYWRGSLGFAYQGRTPGGPVDYVPATPDLDPGYHTGLSLLAAQTA</sequence>
<dbReference type="Gene3D" id="1.50.10.10">
    <property type="match status" value="1"/>
</dbReference>
<keyword evidence="2" id="KW-1185">Reference proteome</keyword>
<accession>A0A7W6NCG0</accession>
<dbReference type="InterPro" id="IPR012341">
    <property type="entry name" value="6hp_glycosidase-like_sf"/>
</dbReference>
<gene>
    <name evidence="1" type="ORF">GGR20_003281</name>
</gene>
<comment type="caution">
    <text evidence="1">The sequence shown here is derived from an EMBL/GenBank/DDBJ whole genome shotgun (WGS) entry which is preliminary data.</text>
</comment>
<reference evidence="1 2" key="1">
    <citation type="submission" date="2020-08" db="EMBL/GenBank/DDBJ databases">
        <title>Genomic Encyclopedia of Type Strains, Phase IV (KMG-IV): sequencing the most valuable type-strain genomes for metagenomic binning, comparative biology and taxonomic classification.</title>
        <authorList>
            <person name="Goeker M."/>
        </authorList>
    </citation>
    <scope>NUCLEOTIDE SEQUENCE [LARGE SCALE GENOMIC DNA]</scope>
    <source>
        <strain evidence="1 2">DSM 23447</strain>
    </source>
</reference>
<dbReference type="RefSeq" id="WP_183312390.1">
    <property type="nucleotide sequence ID" value="NZ_JACIEW010000009.1"/>
</dbReference>
<dbReference type="GO" id="GO:0005975">
    <property type="term" value="P:carbohydrate metabolic process"/>
    <property type="evidence" value="ECO:0007669"/>
    <property type="project" value="InterPro"/>
</dbReference>
<evidence type="ECO:0000313" key="2">
    <source>
        <dbReference type="Proteomes" id="UP000547011"/>
    </source>
</evidence>
<proteinExistence type="predicted"/>
<dbReference type="EMBL" id="JACIEW010000009">
    <property type="protein sequence ID" value="MBB4053619.1"/>
    <property type="molecule type" value="Genomic_DNA"/>
</dbReference>
<dbReference type="SUPFAM" id="SSF48208">
    <property type="entry name" value="Six-hairpin glycosidases"/>
    <property type="match status" value="1"/>
</dbReference>